<feature type="non-terminal residue" evidence="4">
    <location>
        <position position="1"/>
    </location>
</feature>
<dbReference type="Gene3D" id="2.60.60.20">
    <property type="entry name" value="PLAT/LH2 domain"/>
    <property type="match status" value="1"/>
</dbReference>
<feature type="non-terminal residue" evidence="4">
    <location>
        <position position="217"/>
    </location>
</feature>
<dbReference type="InterPro" id="IPR001024">
    <property type="entry name" value="PLAT/LH2_dom"/>
</dbReference>
<comment type="caution">
    <text evidence="1">Lacks conserved residue(s) required for the propagation of feature annotation.</text>
</comment>
<evidence type="ECO:0000313" key="4">
    <source>
        <dbReference type="EMBL" id="EEN52945.1"/>
    </source>
</evidence>
<dbReference type="PROSITE" id="PS50095">
    <property type="entry name" value="PLAT"/>
    <property type="match status" value="1"/>
</dbReference>
<dbReference type="SUPFAM" id="SSF49723">
    <property type="entry name" value="Lipase/lipooxygenase domain (PLAT/LH2 domain)"/>
    <property type="match status" value="1"/>
</dbReference>
<evidence type="ECO:0000256" key="1">
    <source>
        <dbReference type="PROSITE-ProRule" id="PRU00152"/>
    </source>
</evidence>
<dbReference type="PANTHER" id="PTHR10877:SF194">
    <property type="entry name" value="LOCATION OF VULVA DEFECTIVE 1"/>
    <property type="match status" value="1"/>
</dbReference>
<evidence type="ECO:0000259" key="3">
    <source>
        <dbReference type="PROSITE" id="PS50095"/>
    </source>
</evidence>
<gene>
    <name evidence="4" type="ORF">BRAFLDRAFT_215856</name>
</gene>
<feature type="domain" description="PLAT" evidence="3">
    <location>
        <begin position="90"/>
        <end position="207"/>
    </location>
</feature>
<reference evidence="4" key="1">
    <citation type="journal article" date="2008" name="Nature">
        <title>The amphioxus genome and the evolution of the chordate karyotype.</title>
        <authorList>
            <consortium name="US DOE Joint Genome Institute (JGI-PGF)"/>
            <person name="Putnam N.H."/>
            <person name="Butts T."/>
            <person name="Ferrier D.E.K."/>
            <person name="Furlong R.F."/>
            <person name="Hellsten U."/>
            <person name="Kawashima T."/>
            <person name="Robinson-Rechavi M."/>
            <person name="Shoguchi E."/>
            <person name="Terry A."/>
            <person name="Yu J.-K."/>
            <person name="Benito-Gutierrez E.L."/>
            <person name="Dubchak I."/>
            <person name="Garcia-Fernandez J."/>
            <person name="Gibson-Brown J.J."/>
            <person name="Grigoriev I.V."/>
            <person name="Horton A.C."/>
            <person name="de Jong P.J."/>
            <person name="Jurka J."/>
            <person name="Kapitonov V.V."/>
            <person name="Kohara Y."/>
            <person name="Kuroki Y."/>
            <person name="Lindquist E."/>
            <person name="Lucas S."/>
            <person name="Osoegawa K."/>
            <person name="Pennacchio L.A."/>
            <person name="Salamov A.A."/>
            <person name="Satou Y."/>
            <person name="Sauka-Spengler T."/>
            <person name="Schmutz J."/>
            <person name="Shin-I T."/>
            <person name="Toyoda A."/>
            <person name="Bronner-Fraser M."/>
            <person name="Fujiyama A."/>
            <person name="Holland L.Z."/>
            <person name="Holland P.W.H."/>
            <person name="Satoh N."/>
            <person name="Rokhsar D.S."/>
        </authorList>
    </citation>
    <scope>NUCLEOTIDE SEQUENCE [LARGE SCALE GENOMIC DNA]</scope>
    <source>
        <strain evidence="4">S238N-H82</strain>
        <tissue evidence="4">Testes</tissue>
    </source>
</reference>
<evidence type="ECO:0000256" key="2">
    <source>
        <dbReference type="SAM" id="Phobius"/>
    </source>
</evidence>
<proteinExistence type="predicted"/>
<dbReference type="STRING" id="7739.C3Z3A1"/>
<organism>
    <name type="scientific">Branchiostoma floridae</name>
    <name type="common">Florida lancelet</name>
    <name type="synonym">Amphioxus</name>
    <dbReference type="NCBI Taxonomy" id="7739"/>
    <lineage>
        <taxon>Eukaryota</taxon>
        <taxon>Metazoa</taxon>
        <taxon>Chordata</taxon>
        <taxon>Cephalochordata</taxon>
        <taxon>Leptocardii</taxon>
        <taxon>Amphioxiformes</taxon>
        <taxon>Branchiostomatidae</taxon>
        <taxon>Branchiostoma</taxon>
    </lineage>
</organism>
<dbReference type="FunFam" id="2.60.60.20:FF:000008">
    <property type="entry name" value="Polycystic kidney disease 1-like 2, isoform CRA_a"/>
    <property type="match status" value="1"/>
</dbReference>
<keyword evidence="2" id="KW-0812">Transmembrane</keyword>
<dbReference type="SMART" id="SM00308">
    <property type="entry name" value="LH2"/>
    <property type="match status" value="1"/>
</dbReference>
<dbReference type="InParanoid" id="C3Z3A1"/>
<sequence length="217" mass="24574">TNDKRTHCQCTHLTAFGSDFSFFVAPNTIDVLESILAFRDIANNPGVVITCSVVLGIYIVAMIWARRKDQQDLMKVGVTVLKDMDLSQQYRYLVTTYTGTKQHANTTAKVAVVVTGEKAQSNPTLLTDADRPTFERAGVDTFLLTTEESLGPLLYIQIWHDDSGRDPSWFLDQVVINDMQEDKKYIFVCRRWLASDKEDSQTIRILPVATDDELKNF</sequence>
<name>C3Z3A1_BRAFL</name>
<dbReference type="AlphaFoldDB" id="C3Z3A1"/>
<dbReference type="eggNOG" id="KOG3599">
    <property type="taxonomic scope" value="Eukaryota"/>
</dbReference>
<keyword evidence="2" id="KW-0472">Membrane</keyword>
<protein>
    <recommendedName>
        <fullName evidence="3">PLAT domain-containing protein</fullName>
    </recommendedName>
</protein>
<keyword evidence="2" id="KW-1133">Transmembrane helix</keyword>
<dbReference type="EMBL" id="GG666576">
    <property type="protein sequence ID" value="EEN52945.1"/>
    <property type="molecule type" value="Genomic_DNA"/>
</dbReference>
<dbReference type="InterPro" id="IPR036392">
    <property type="entry name" value="PLAT/LH2_dom_sf"/>
</dbReference>
<accession>C3Z3A1</accession>
<feature type="transmembrane region" description="Helical" evidence="2">
    <location>
        <begin position="46"/>
        <end position="65"/>
    </location>
</feature>
<dbReference type="Pfam" id="PF01477">
    <property type="entry name" value="PLAT"/>
    <property type="match status" value="1"/>
</dbReference>
<dbReference type="PANTHER" id="PTHR10877">
    <property type="entry name" value="POLYCYSTIN FAMILY MEMBER"/>
    <property type="match status" value="1"/>
</dbReference>
<dbReference type="InterPro" id="IPR051223">
    <property type="entry name" value="Polycystin"/>
</dbReference>